<evidence type="ECO:0008006" key="3">
    <source>
        <dbReference type="Google" id="ProtNLM"/>
    </source>
</evidence>
<accession>A0A6I4ILT4</accession>
<reference evidence="2" key="1">
    <citation type="submission" date="2019-05" db="EMBL/GenBank/DDBJ databases">
        <title>Flavobacterium profundi sp. nov., isolated from a deep-sea seamount.</title>
        <authorList>
            <person name="Zhang D.-C."/>
        </authorList>
    </citation>
    <scope>NUCLEOTIDE SEQUENCE [LARGE SCALE GENOMIC DNA]</scope>
    <source>
        <strain evidence="2">TP390</strain>
    </source>
</reference>
<evidence type="ECO:0000313" key="1">
    <source>
        <dbReference type="EMBL" id="MVO09432.1"/>
    </source>
</evidence>
<comment type="caution">
    <text evidence="1">The sequence shown here is derived from an EMBL/GenBank/DDBJ whole genome shotgun (WGS) entry which is preliminary data.</text>
</comment>
<keyword evidence="2" id="KW-1185">Reference proteome</keyword>
<dbReference type="Proteomes" id="UP000431264">
    <property type="component" value="Unassembled WGS sequence"/>
</dbReference>
<name>A0A6I4ILT4_9FLAO</name>
<gene>
    <name evidence="1" type="ORF">GOQ30_09705</name>
</gene>
<evidence type="ECO:0000313" key="2">
    <source>
        <dbReference type="Proteomes" id="UP000431264"/>
    </source>
</evidence>
<dbReference type="RefSeq" id="WP_140997810.1">
    <property type="nucleotide sequence ID" value="NZ_VDCZ01000006.1"/>
</dbReference>
<proteinExistence type="predicted"/>
<organism evidence="1 2">
    <name type="scientific">Flavobacterium profundi</name>
    <dbReference type="NCBI Taxonomy" id="1774945"/>
    <lineage>
        <taxon>Bacteria</taxon>
        <taxon>Pseudomonadati</taxon>
        <taxon>Bacteroidota</taxon>
        <taxon>Flavobacteriia</taxon>
        <taxon>Flavobacteriales</taxon>
        <taxon>Flavobacteriaceae</taxon>
        <taxon>Flavobacterium</taxon>
    </lineage>
</organism>
<dbReference type="OrthoDB" id="1370188at2"/>
<dbReference type="EMBL" id="WQLW01000006">
    <property type="protein sequence ID" value="MVO09432.1"/>
    <property type="molecule type" value="Genomic_DNA"/>
</dbReference>
<dbReference type="AlphaFoldDB" id="A0A6I4ILT4"/>
<protein>
    <recommendedName>
        <fullName evidence="3">Phage protein</fullName>
    </recommendedName>
</protein>
<sequence length="73" mass="8478">MSQDQLQFLHKEVQNIIDAMAVKEYKTANNKLVIITEMVDELIDTTADDALLIEFSKYQIVLQHLQKKLNQSE</sequence>